<keyword evidence="2" id="KW-1185">Reference proteome</keyword>
<name>A0A1S8LUY3_9CLOT</name>
<evidence type="ECO:0000313" key="1">
    <source>
        <dbReference type="EMBL" id="URZ10420.1"/>
    </source>
</evidence>
<dbReference type="STRING" id="84029.CROST_05500"/>
<dbReference type="RefSeq" id="WP_077835135.1">
    <property type="nucleotide sequence ID" value="NZ_CP096983.1"/>
</dbReference>
<dbReference type="InterPro" id="IPR043740">
    <property type="entry name" value="DUF5685"/>
</dbReference>
<dbReference type="Proteomes" id="UP000190951">
    <property type="component" value="Chromosome"/>
</dbReference>
<protein>
    <submittedName>
        <fullName evidence="1">Uncharacterized protein</fullName>
    </submittedName>
</protein>
<organism evidence="1 2">
    <name type="scientific">Clostridium felsineum</name>
    <dbReference type="NCBI Taxonomy" id="36839"/>
    <lineage>
        <taxon>Bacteria</taxon>
        <taxon>Bacillati</taxon>
        <taxon>Bacillota</taxon>
        <taxon>Clostridia</taxon>
        <taxon>Eubacteriales</taxon>
        <taxon>Clostridiaceae</taxon>
        <taxon>Clostridium</taxon>
    </lineage>
</organism>
<proteinExistence type="predicted"/>
<gene>
    <name evidence="1" type="ORF">CROST_011290</name>
</gene>
<dbReference type="Pfam" id="PF18937">
    <property type="entry name" value="DUF5685"/>
    <property type="match status" value="1"/>
</dbReference>
<dbReference type="AlphaFoldDB" id="A0A1S8LUY3"/>
<dbReference type="KEGG" id="crw:CROST_011290"/>
<accession>A0A1S8LUY3</accession>
<evidence type="ECO:0000313" key="2">
    <source>
        <dbReference type="Proteomes" id="UP000190951"/>
    </source>
</evidence>
<dbReference type="EMBL" id="CP096983">
    <property type="protein sequence ID" value="URZ10420.1"/>
    <property type="molecule type" value="Genomic_DNA"/>
</dbReference>
<reference evidence="1 2" key="1">
    <citation type="submission" date="2022-04" db="EMBL/GenBank/DDBJ databases">
        <title>Genome sequence of C. roseum typestrain.</title>
        <authorList>
            <person name="Poehlein A."/>
            <person name="Schoch T."/>
            <person name="Duerre P."/>
            <person name="Daniel R."/>
        </authorList>
    </citation>
    <scope>NUCLEOTIDE SEQUENCE [LARGE SCALE GENOMIC DNA]</scope>
    <source>
        <strain evidence="1 2">DSM 7320</strain>
    </source>
</reference>
<sequence length="283" mass="32724">MFGYVLPLKGEMKIKDYEKFKAYYCGLCLSIKKNYGNLPRCVLNYDMTFLAVLLDALDDKKCEFSLNRCIAHPTKKKYSVVNNDALDYAAFFNICLVYFKLIDDVNDDKKLVSKLKSILLKGYFKKFPKSFITYTSYIKNSLTKLSQLEKSSETLTLDEISHPFADLTAFIISSYAYNKPYKDILYNIGYNLGKWIYIIDAFDDLKEDLEKQKFNAINSALNLNNKPYEELIKDISPKISFVLTMCGSNCLHNLNLLPLKTNQDILFNILQYGLLDKMNNLNL</sequence>